<keyword evidence="3" id="KW-1185">Reference proteome</keyword>
<evidence type="ECO:0000313" key="2">
    <source>
        <dbReference type="EMBL" id="AOZ97339.1"/>
    </source>
</evidence>
<dbReference type="Pfam" id="PF13524">
    <property type="entry name" value="Glyco_trans_1_2"/>
    <property type="match status" value="1"/>
</dbReference>
<gene>
    <name evidence="2" type="ORF">bhn_I2306</name>
</gene>
<reference evidence="3" key="1">
    <citation type="submission" date="2016-10" db="EMBL/GenBank/DDBJ databases">
        <title>The complete genome sequence of the rumen bacterium Butyrivibrio hungatei MB2003.</title>
        <authorList>
            <person name="Palevich N."/>
            <person name="Kelly W.J."/>
            <person name="Leahy S.C."/>
            <person name="Altermann E."/>
            <person name="Rakonjac J."/>
            <person name="Attwood G.T."/>
        </authorList>
    </citation>
    <scope>NUCLEOTIDE SEQUENCE [LARGE SCALE GENOMIC DNA]</scope>
    <source>
        <strain evidence="3">MB2003</strain>
    </source>
</reference>
<evidence type="ECO:0000313" key="3">
    <source>
        <dbReference type="Proteomes" id="UP000179284"/>
    </source>
</evidence>
<dbReference type="KEGG" id="bhu:bhn_I2306"/>
<accession>A0A1D9P466</accession>
<proteinExistence type="predicted"/>
<evidence type="ECO:0000259" key="1">
    <source>
        <dbReference type="Pfam" id="PF13524"/>
    </source>
</evidence>
<protein>
    <submittedName>
        <fullName evidence="2">Glycosyl transferase GT4 family</fullName>
    </submittedName>
</protein>
<dbReference type="GO" id="GO:0016740">
    <property type="term" value="F:transferase activity"/>
    <property type="evidence" value="ECO:0007669"/>
    <property type="project" value="UniProtKB-KW"/>
</dbReference>
<dbReference type="RefSeq" id="WP_071176951.1">
    <property type="nucleotide sequence ID" value="NZ_CP017831.1"/>
</dbReference>
<organism evidence="2 3">
    <name type="scientific">Butyrivibrio hungatei</name>
    <dbReference type="NCBI Taxonomy" id="185008"/>
    <lineage>
        <taxon>Bacteria</taxon>
        <taxon>Bacillati</taxon>
        <taxon>Bacillota</taxon>
        <taxon>Clostridia</taxon>
        <taxon>Lachnospirales</taxon>
        <taxon>Lachnospiraceae</taxon>
        <taxon>Butyrivibrio</taxon>
    </lineage>
</organism>
<feature type="domain" description="Spore protein YkvP/CgeB glycosyl transferase-like" evidence="1">
    <location>
        <begin position="254"/>
        <end position="384"/>
    </location>
</feature>
<dbReference type="OrthoDB" id="7019976at2"/>
<sequence length="389" mass="44986">MNILFLDWKSIGNEDLIQAAKKLGISVTTYAFDNHIDDDDKDFMEKFKEDIGKLNFDFVLSFNYFPVVSKVCNELGVKYAAWVYDNPAVRLFSYTLINKCNYVFVFDSQMYELFASQGFKNVFYLPMAAPVERYDSITVTGDMAKKYGGDISFVGQLYTEDHTYYDRLEGKISDYTKGYLEGLISTQMELQGVNIIESSLTERAIAEMEKVLEIKPGYDSVATYEYLYANYVINRKITALERSSFIREIGQKHPVNLYTKDKTFCAEGVDNRGEADYYVEMPIVFKTSAINLNISLRSIQKGIPLRAMDIMGCGGFLLSNYQEDYLRFFVPGEDFVYYESKKDLLDKIDYYLIHEDERLDIARRGHDKVLADHTYEGRLQEIIDIVTME</sequence>
<dbReference type="InterPro" id="IPR055259">
    <property type="entry name" value="YkvP/CgeB_Glyco_trans-like"/>
</dbReference>
<name>A0A1D9P466_9FIRM</name>
<dbReference type="AlphaFoldDB" id="A0A1D9P466"/>
<dbReference type="Proteomes" id="UP000179284">
    <property type="component" value="Chromosome I"/>
</dbReference>
<keyword evidence="2" id="KW-0808">Transferase</keyword>
<dbReference type="EMBL" id="CP017831">
    <property type="protein sequence ID" value="AOZ97339.1"/>
    <property type="molecule type" value="Genomic_DNA"/>
</dbReference>